<evidence type="ECO:0000313" key="2">
    <source>
        <dbReference type="Proteomes" id="UP000314294"/>
    </source>
</evidence>
<dbReference type="EMBL" id="SRLO01001921">
    <property type="protein sequence ID" value="TNN34637.1"/>
    <property type="molecule type" value="Genomic_DNA"/>
</dbReference>
<evidence type="ECO:0000313" key="1">
    <source>
        <dbReference type="EMBL" id="TNN34637.1"/>
    </source>
</evidence>
<protein>
    <submittedName>
        <fullName evidence="1">Uncharacterized protein</fullName>
    </submittedName>
</protein>
<sequence length="124" mass="13421">MESMPPPPCERPRPIRGRRRATECIQDYSPALCRQQGAIFISDSMHIQIGDQRNAARRCADLLDAVDAPLVGLGDVQRAQVGQGDGLGGLQGGAHRRPPHQVVVDAWDLAVDGAARHDAHLVVF</sequence>
<accession>A0A4Z2F0B0</accession>
<organism evidence="1 2">
    <name type="scientific">Liparis tanakae</name>
    <name type="common">Tanaka's snailfish</name>
    <dbReference type="NCBI Taxonomy" id="230148"/>
    <lineage>
        <taxon>Eukaryota</taxon>
        <taxon>Metazoa</taxon>
        <taxon>Chordata</taxon>
        <taxon>Craniata</taxon>
        <taxon>Vertebrata</taxon>
        <taxon>Euteleostomi</taxon>
        <taxon>Actinopterygii</taxon>
        <taxon>Neopterygii</taxon>
        <taxon>Teleostei</taxon>
        <taxon>Neoteleostei</taxon>
        <taxon>Acanthomorphata</taxon>
        <taxon>Eupercaria</taxon>
        <taxon>Perciformes</taxon>
        <taxon>Cottioidei</taxon>
        <taxon>Cottales</taxon>
        <taxon>Liparidae</taxon>
        <taxon>Liparis</taxon>
    </lineage>
</organism>
<dbReference type="AlphaFoldDB" id="A0A4Z2F0B0"/>
<name>A0A4Z2F0B0_9TELE</name>
<keyword evidence="2" id="KW-1185">Reference proteome</keyword>
<proteinExistence type="predicted"/>
<comment type="caution">
    <text evidence="1">The sequence shown here is derived from an EMBL/GenBank/DDBJ whole genome shotgun (WGS) entry which is preliminary data.</text>
</comment>
<reference evidence="1 2" key="1">
    <citation type="submission" date="2019-03" db="EMBL/GenBank/DDBJ databases">
        <title>First draft genome of Liparis tanakae, snailfish: a comprehensive survey of snailfish specific genes.</title>
        <authorList>
            <person name="Kim W."/>
            <person name="Song I."/>
            <person name="Jeong J.-H."/>
            <person name="Kim D."/>
            <person name="Kim S."/>
            <person name="Ryu S."/>
            <person name="Song J.Y."/>
            <person name="Lee S.K."/>
        </authorList>
    </citation>
    <scope>NUCLEOTIDE SEQUENCE [LARGE SCALE GENOMIC DNA]</scope>
    <source>
        <tissue evidence="1">Muscle</tissue>
    </source>
</reference>
<gene>
    <name evidence="1" type="ORF">EYF80_055201</name>
</gene>
<dbReference type="Proteomes" id="UP000314294">
    <property type="component" value="Unassembled WGS sequence"/>
</dbReference>